<dbReference type="PANTHER" id="PTHR43289">
    <property type="entry name" value="MITOGEN-ACTIVATED PROTEIN KINASE KINASE KINASE 20-RELATED"/>
    <property type="match status" value="1"/>
</dbReference>
<name>A0A2S9Y5Z1_9BACT</name>
<accession>A0A2S9Y5Z1</accession>
<keyword evidence="2 5" id="KW-0547">Nucleotide-binding</keyword>
<dbReference type="Pfam" id="PF00069">
    <property type="entry name" value="Pkinase"/>
    <property type="match status" value="1"/>
</dbReference>
<dbReference type="Pfam" id="PF13424">
    <property type="entry name" value="TPR_12"/>
    <property type="match status" value="2"/>
</dbReference>
<organism evidence="7 8">
    <name type="scientific">Enhygromyxa salina</name>
    <dbReference type="NCBI Taxonomy" id="215803"/>
    <lineage>
        <taxon>Bacteria</taxon>
        <taxon>Pseudomonadati</taxon>
        <taxon>Myxococcota</taxon>
        <taxon>Polyangia</taxon>
        <taxon>Nannocystales</taxon>
        <taxon>Nannocystaceae</taxon>
        <taxon>Enhygromyxa</taxon>
    </lineage>
</organism>
<dbReference type="EC" id="2.7.10.2" evidence="7"/>
<evidence type="ECO:0000256" key="1">
    <source>
        <dbReference type="ARBA" id="ARBA00022679"/>
    </source>
</evidence>
<dbReference type="PROSITE" id="PS00108">
    <property type="entry name" value="PROTEIN_KINASE_ST"/>
    <property type="match status" value="1"/>
</dbReference>
<dbReference type="SUPFAM" id="SSF56112">
    <property type="entry name" value="Protein kinase-like (PK-like)"/>
    <property type="match status" value="1"/>
</dbReference>
<feature type="binding site" evidence="5">
    <location>
        <position position="72"/>
    </location>
    <ligand>
        <name>ATP</name>
        <dbReference type="ChEBI" id="CHEBI:30616"/>
    </ligand>
</feature>
<dbReference type="CDD" id="cd14014">
    <property type="entry name" value="STKc_PknB_like"/>
    <property type="match status" value="1"/>
</dbReference>
<dbReference type="InterPro" id="IPR011009">
    <property type="entry name" value="Kinase-like_dom_sf"/>
</dbReference>
<gene>
    <name evidence="7" type="primary">masK_6</name>
    <name evidence="7" type="ORF">ENSA7_60140</name>
</gene>
<dbReference type="InterPro" id="IPR017441">
    <property type="entry name" value="Protein_kinase_ATP_BS"/>
</dbReference>
<evidence type="ECO:0000313" key="7">
    <source>
        <dbReference type="EMBL" id="PRQ00520.1"/>
    </source>
</evidence>
<dbReference type="PANTHER" id="PTHR43289:SF30">
    <property type="entry name" value="NON-SPECIFIC SERINE_THREONINE PROTEIN KINASE"/>
    <property type="match status" value="1"/>
</dbReference>
<dbReference type="Gene3D" id="1.25.40.10">
    <property type="entry name" value="Tetratricopeptide repeat domain"/>
    <property type="match status" value="3"/>
</dbReference>
<evidence type="ECO:0000313" key="8">
    <source>
        <dbReference type="Proteomes" id="UP000238823"/>
    </source>
</evidence>
<dbReference type="InterPro" id="IPR011990">
    <property type="entry name" value="TPR-like_helical_dom_sf"/>
</dbReference>
<dbReference type="Proteomes" id="UP000238823">
    <property type="component" value="Unassembled WGS sequence"/>
</dbReference>
<protein>
    <submittedName>
        <fullName evidence="7">Tyrosine-protein kinase MasK</fullName>
        <ecNumber evidence="7">2.7.10.2</ecNumber>
    </submittedName>
</protein>
<reference evidence="7 8" key="1">
    <citation type="submission" date="2018-03" db="EMBL/GenBank/DDBJ databases">
        <title>Draft Genome Sequences of the Obligatory Marine Myxobacteria Enhygromyxa salina SWB007.</title>
        <authorList>
            <person name="Poehlein A."/>
            <person name="Moghaddam J.A."/>
            <person name="Harms H."/>
            <person name="Alanjari M."/>
            <person name="Koenig G.M."/>
            <person name="Daniel R."/>
            <person name="Schaeberle T.F."/>
        </authorList>
    </citation>
    <scope>NUCLEOTIDE SEQUENCE [LARGE SCALE GENOMIC DNA]</scope>
    <source>
        <strain evidence="7 8">SWB007</strain>
    </source>
</reference>
<dbReference type="InterPro" id="IPR008271">
    <property type="entry name" value="Ser/Thr_kinase_AS"/>
</dbReference>
<comment type="caution">
    <text evidence="7">The sequence shown here is derived from an EMBL/GenBank/DDBJ whole genome shotgun (WGS) entry which is preliminary data.</text>
</comment>
<dbReference type="PROSITE" id="PS50011">
    <property type="entry name" value="PROTEIN_KINASE_DOM"/>
    <property type="match status" value="1"/>
</dbReference>
<evidence type="ECO:0000259" key="6">
    <source>
        <dbReference type="PROSITE" id="PS50011"/>
    </source>
</evidence>
<feature type="domain" description="Protein kinase" evidence="6">
    <location>
        <begin position="43"/>
        <end position="327"/>
    </location>
</feature>
<evidence type="ECO:0000256" key="5">
    <source>
        <dbReference type="PROSITE-ProRule" id="PRU10141"/>
    </source>
</evidence>
<keyword evidence="4 5" id="KW-0067">ATP-binding</keyword>
<dbReference type="InterPro" id="IPR000719">
    <property type="entry name" value="Prot_kinase_dom"/>
</dbReference>
<dbReference type="AlphaFoldDB" id="A0A2S9Y5Z1"/>
<dbReference type="SMART" id="SM00028">
    <property type="entry name" value="TPR"/>
    <property type="match status" value="7"/>
</dbReference>
<dbReference type="SUPFAM" id="SSF48452">
    <property type="entry name" value="TPR-like"/>
    <property type="match status" value="4"/>
</dbReference>
<dbReference type="PROSITE" id="PS00107">
    <property type="entry name" value="PROTEIN_KINASE_ATP"/>
    <property type="match status" value="1"/>
</dbReference>
<dbReference type="Gene3D" id="1.10.510.10">
    <property type="entry name" value="Transferase(Phosphotransferase) domain 1"/>
    <property type="match status" value="1"/>
</dbReference>
<dbReference type="GO" id="GO:0004715">
    <property type="term" value="F:non-membrane spanning protein tyrosine kinase activity"/>
    <property type="evidence" value="ECO:0007669"/>
    <property type="project" value="UniProtKB-EC"/>
</dbReference>
<dbReference type="GO" id="GO:0005524">
    <property type="term" value="F:ATP binding"/>
    <property type="evidence" value="ECO:0007669"/>
    <property type="project" value="UniProtKB-UniRule"/>
</dbReference>
<evidence type="ECO:0000256" key="4">
    <source>
        <dbReference type="ARBA" id="ARBA00022840"/>
    </source>
</evidence>
<dbReference type="EMBL" id="PVNL01000118">
    <property type="protein sequence ID" value="PRQ00520.1"/>
    <property type="molecule type" value="Genomic_DNA"/>
</dbReference>
<sequence length="1051" mass="114933">MSGADVDTRVISTMNAANSTWTSGDLADSSEGLVGLLDHLGRYVLLHRLGGGAFGTVWTAYDPQLDRRVAIKVVHSRGRHVSETGTTRDELLSEAQLLAQLSHPNVVTIHDAGRLEDALGSMTDMHTTLLEDDAEYDSMVGVFIVMEHLSGPTMAEWLVADTRPALHDILRVFSEAGRGLSAAHARGLVHLDFKPANLMFGADGRVRVLDFGLARVGRQLRGNQRGAGRSRVAGTPAYMAPEQHQGLIADSRADQYAFCVSLWEALYGARPFDREDAKSVFVAKFAGPPTTLSPPPPYPHVHAALVRGLAFDPERRFANMDELLAVLNDDPRQRRRSRIAGLALVGGLLGAGFGLAQAAQGHENPCAPPPDQFAGVWDHARRVEVEAAFEATGVAFANETFEQVAVGLDQEIAHWSAVRHEVCRATLVDAELPVERMSEQLLCLDRHLRGIAGLSETLLTADVEMVARARDLVLALDDPERCRDLQVSELSAVQAVGRGVLFENPWQALLGVEDALARARVLSELGRYAEAFEVAEQARARAVELDDSAGAGRAQRERGHLLYELGRLDEARDTSMQALASAARLDDRELEIVVLVDLISIHTGRGDFDRALAIRELLAPRVDAARSPELAVRVHLHAAAMHDRQQHWDQALAELDAATALLDAGQLASPAQRGQVLVSYGNAMVGSGRDLQRGAEAYRQAIELWTETYGAHHPLIAKTRMNLSVLQFRLHDYPAAIELLESTLTEVEQVYGADHPYVSVCHQNLGALRWATGEIHLAIRHTRESLQLSAVKLGTTHPDYATAERNLAALLTIVGEHREARALYVHALEVYELSYESEDSRRMALHAQLAEVTWWLGEYELAHTHAAQAERTLALTEATERRRIGPLSALALLELHDGELEAALAHARELVTFHEAALDGESPDLARARVLLAEIARELGLRAEAHAQLERALAMLAGPGKREHPFTWAVHLELGRLALDEGHGEQAIEQLEAALDLARGPQGAKVHAAIVELELARALADDPSSRPLRLREHGRATLAEYGVRPDLQDLQ</sequence>
<keyword evidence="3 7" id="KW-0418">Kinase</keyword>
<proteinExistence type="predicted"/>
<dbReference type="GO" id="GO:0004674">
    <property type="term" value="F:protein serine/threonine kinase activity"/>
    <property type="evidence" value="ECO:0007669"/>
    <property type="project" value="TreeGrafter"/>
</dbReference>
<dbReference type="InterPro" id="IPR019734">
    <property type="entry name" value="TPR_rpt"/>
</dbReference>
<dbReference type="OrthoDB" id="5456007at2"/>
<keyword evidence="1 7" id="KW-0808">Transferase</keyword>
<dbReference type="Gene3D" id="3.30.200.20">
    <property type="entry name" value="Phosphorylase Kinase, domain 1"/>
    <property type="match status" value="1"/>
</dbReference>
<evidence type="ECO:0000256" key="2">
    <source>
        <dbReference type="ARBA" id="ARBA00022741"/>
    </source>
</evidence>
<evidence type="ECO:0000256" key="3">
    <source>
        <dbReference type="ARBA" id="ARBA00022777"/>
    </source>
</evidence>